<organism evidence="4 5">
    <name type="scientific">Paenibacillus radicis</name>
    <name type="common">ex Xue et al. 2023</name>
    <dbReference type="NCBI Taxonomy" id="2972489"/>
    <lineage>
        <taxon>Bacteria</taxon>
        <taxon>Bacillati</taxon>
        <taxon>Bacillota</taxon>
        <taxon>Bacilli</taxon>
        <taxon>Bacillales</taxon>
        <taxon>Paenibacillaceae</taxon>
        <taxon>Paenibacillus</taxon>
    </lineage>
</organism>
<comment type="caution">
    <text evidence="4">The sequence shown here is derived from an EMBL/GenBank/DDBJ whole genome shotgun (WGS) entry which is preliminary data.</text>
</comment>
<dbReference type="SUPFAM" id="SSF55347">
    <property type="entry name" value="Glyceraldehyde-3-phosphate dehydrogenase-like, C-terminal domain"/>
    <property type="match status" value="1"/>
</dbReference>
<dbReference type="SMART" id="SM00881">
    <property type="entry name" value="CoA_binding"/>
    <property type="match status" value="1"/>
</dbReference>
<dbReference type="PANTHER" id="PTHR43708:SF5">
    <property type="entry name" value="CONSERVED EXPRESSED OXIDOREDUCTASE (EUROFUNG)-RELATED"/>
    <property type="match status" value="1"/>
</dbReference>
<keyword evidence="5" id="KW-1185">Reference proteome</keyword>
<dbReference type="InterPro" id="IPR000683">
    <property type="entry name" value="Gfo/Idh/MocA-like_OxRdtase_N"/>
</dbReference>
<accession>A0ABT1YDM5</accession>
<dbReference type="SUPFAM" id="SSF51735">
    <property type="entry name" value="NAD(P)-binding Rossmann-fold domains"/>
    <property type="match status" value="1"/>
</dbReference>
<dbReference type="PANTHER" id="PTHR43708">
    <property type="entry name" value="CONSERVED EXPRESSED OXIDOREDUCTASE (EUROFUNG)"/>
    <property type="match status" value="1"/>
</dbReference>
<gene>
    <name evidence="4" type="ORF">NV381_08740</name>
</gene>
<feature type="domain" description="CoA-binding" evidence="3">
    <location>
        <begin position="21"/>
        <end position="119"/>
    </location>
</feature>
<dbReference type="Gene3D" id="3.30.360.10">
    <property type="entry name" value="Dihydrodipicolinate Reductase, domain 2"/>
    <property type="match status" value="1"/>
</dbReference>
<name>A0ABT1YDM5_9BACL</name>
<dbReference type="Proteomes" id="UP001300012">
    <property type="component" value="Unassembled WGS sequence"/>
</dbReference>
<dbReference type="InterPro" id="IPR051317">
    <property type="entry name" value="Gfo/Idh/MocA_oxidoreduct"/>
</dbReference>
<evidence type="ECO:0000259" key="3">
    <source>
        <dbReference type="SMART" id="SM00881"/>
    </source>
</evidence>
<dbReference type="Pfam" id="PF01408">
    <property type="entry name" value="GFO_IDH_MocA"/>
    <property type="match status" value="1"/>
</dbReference>
<dbReference type="Gene3D" id="3.40.50.720">
    <property type="entry name" value="NAD(P)-binding Rossmann-like Domain"/>
    <property type="match status" value="1"/>
</dbReference>
<evidence type="ECO:0000256" key="2">
    <source>
        <dbReference type="ARBA" id="ARBA00023002"/>
    </source>
</evidence>
<dbReference type="InterPro" id="IPR055170">
    <property type="entry name" value="GFO_IDH_MocA-like_dom"/>
</dbReference>
<proteinExistence type="inferred from homology"/>
<evidence type="ECO:0000313" key="5">
    <source>
        <dbReference type="Proteomes" id="UP001300012"/>
    </source>
</evidence>
<dbReference type="Pfam" id="PF22725">
    <property type="entry name" value="GFO_IDH_MocA_C3"/>
    <property type="match status" value="1"/>
</dbReference>
<comment type="similarity">
    <text evidence="1">Belongs to the Gfo/Idh/MocA family.</text>
</comment>
<dbReference type="RefSeq" id="WP_258212888.1">
    <property type="nucleotide sequence ID" value="NZ_JANQBD010000005.1"/>
</dbReference>
<reference evidence="4 5" key="1">
    <citation type="submission" date="2022-08" db="EMBL/GenBank/DDBJ databases">
        <title>Paenibacillus endoradicis sp. nov., Paenibacillus radicibacter sp. nov and Paenibacillus pararadicis sp. nov., three cold-adapted plant growth-promoting bacteria isolated from root of Larix gmelinii in Great Khingan.</title>
        <authorList>
            <person name="Xue H."/>
        </authorList>
    </citation>
    <scope>NUCLEOTIDE SEQUENCE [LARGE SCALE GENOMIC DNA]</scope>
    <source>
        <strain evidence="4 5">N5-1-1-5</strain>
    </source>
</reference>
<dbReference type="InterPro" id="IPR003781">
    <property type="entry name" value="CoA-bd"/>
</dbReference>
<sequence length="369" mass="41380">MSLVHDGDRLINLDYKPQMPHDKSKGIAIVGAGEIVVHAHLPAYRMAGFRVIGIYDLDRIKAEAAAQEYPSMVVFASLQALLQHPEVEIVDIAVPAKYQSEVAKQAAAQGKHILCQKPLAETYGEAKTLVEACAAYGIKAAVNQQMRWSPGIQASRSIVKNGWLGASLQASIQVNVHTQWENWPWLVQIPTLEVMYHSIHYIDSVRYVLGLSPEYVYADGSKFPGQPYKGETRTMIHMKFPGEARGLIHDNHNNHMPQDDWYATFRFEGTEGNISGTNGALYNYPTGQEDTISFYSNSLEAGRLYSPSLEGRWFPHAFMGTMGELMRAIEENREPENSILDNLTTLQTVFAAYRSMTENRPVYLEEVDI</sequence>
<evidence type="ECO:0000313" key="4">
    <source>
        <dbReference type="EMBL" id="MCR8631286.1"/>
    </source>
</evidence>
<evidence type="ECO:0000256" key="1">
    <source>
        <dbReference type="ARBA" id="ARBA00010928"/>
    </source>
</evidence>
<dbReference type="InterPro" id="IPR036291">
    <property type="entry name" value="NAD(P)-bd_dom_sf"/>
</dbReference>
<keyword evidence="2" id="KW-0560">Oxidoreductase</keyword>
<protein>
    <submittedName>
        <fullName evidence="4">Gfo/Idh/MocA family oxidoreductase</fullName>
    </submittedName>
</protein>
<dbReference type="EMBL" id="JANQBD010000005">
    <property type="protein sequence ID" value="MCR8631286.1"/>
    <property type="molecule type" value="Genomic_DNA"/>
</dbReference>